<evidence type="ECO:0000256" key="1">
    <source>
        <dbReference type="SAM" id="MobiDB-lite"/>
    </source>
</evidence>
<dbReference type="AlphaFoldDB" id="A0A7J8BEG5"/>
<accession>A0A7J8BEG5</accession>
<name>A0A7J8BEG5_ROUAE</name>
<feature type="region of interest" description="Disordered" evidence="1">
    <location>
        <begin position="93"/>
        <end position="124"/>
    </location>
</feature>
<proteinExistence type="predicted"/>
<evidence type="ECO:0000313" key="3">
    <source>
        <dbReference type="Proteomes" id="UP000593571"/>
    </source>
</evidence>
<keyword evidence="3" id="KW-1185">Reference proteome</keyword>
<dbReference type="Proteomes" id="UP000593571">
    <property type="component" value="Unassembled WGS sequence"/>
</dbReference>
<protein>
    <submittedName>
        <fullName evidence="2">Uncharacterized protein</fullName>
    </submittedName>
</protein>
<comment type="caution">
    <text evidence="2">The sequence shown here is derived from an EMBL/GenBank/DDBJ whole genome shotgun (WGS) entry which is preliminary data.</text>
</comment>
<evidence type="ECO:0000313" key="2">
    <source>
        <dbReference type="EMBL" id="KAF6397094.1"/>
    </source>
</evidence>
<feature type="compositionally biased region" description="Basic and acidic residues" evidence="1">
    <location>
        <begin position="110"/>
        <end position="124"/>
    </location>
</feature>
<reference evidence="2 3" key="1">
    <citation type="journal article" date="2020" name="Nature">
        <title>Six reference-quality genomes reveal evolution of bat adaptations.</title>
        <authorList>
            <person name="Jebb D."/>
            <person name="Huang Z."/>
            <person name="Pippel M."/>
            <person name="Hughes G.M."/>
            <person name="Lavrichenko K."/>
            <person name="Devanna P."/>
            <person name="Winkler S."/>
            <person name="Jermiin L.S."/>
            <person name="Skirmuntt E.C."/>
            <person name="Katzourakis A."/>
            <person name="Burkitt-Gray L."/>
            <person name="Ray D.A."/>
            <person name="Sullivan K.A.M."/>
            <person name="Roscito J.G."/>
            <person name="Kirilenko B.M."/>
            <person name="Davalos L.M."/>
            <person name="Corthals A.P."/>
            <person name="Power M.L."/>
            <person name="Jones G."/>
            <person name="Ransome R.D."/>
            <person name="Dechmann D.K.N."/>
            <person name="Locatelli A.G."/>
            <person name="Puechmaille S.J."/>
            <person name="Fedrigo O."/>
            <person name="Jarvis E.D."/>
            <person name="Hiller M."/>
            <person name="Vernes S.C."/>
            <person name="Myers E.W."/>
            <person name="Teeling E.C."/>
        </authorList>
    </citation>
    <scope>NUCLEOTIDE SEQUENCE [LARGE SCALE GENOMIC DNA]</scope>
    <source>
        <strain evidence="2">MRouAeg1</strain>
        <tissue evidence="2">Muscle</tissue>
    </source>
</reference>
<gene>
    <name evidence="2" type="ORF">HJG63_009761</name>
</gene>
<dbReference type="EMBL" id="JACASE010000017">
    <property type="protein sequence ID" value="KAF6397094.1"/>
    <property type="molecule type" value="Genomic_DNA"/>
</dbReference>
<organism evidence="2 3">
    <name type="scientific">Rousettus aegyptiacus</name>
    <name type="common">Egyptian fruit bat</name>
    <name type="synonym">Pteropus aegyptiacus</name>
    <dbReference type="NCBI Taxonomy" id="9407"/>
    <lineage>
        <taxon>Eukaryota</taxon>
        <taxon>Metazoa</taxon>
        <taxon>Chordata</taxon>
        <taxon>Craniata</taxon>
        <taxon>Vertebrata</taxon>
        <taxon>Euteleostomi</taxon>
        <taxon>Mammalia</taxon>
        <taxon>Eutheria</taxon>
        <taxon>Laurasiatheria</taxon>
        <taxon>Chiroptera</taxon>
        <taxon>Yinpterochiroptera</taxon>
        <taxon>Pteropodoidea</taxon>
        <taxon>Pteropodidae</taxon>
        <taxon>Rousettinae</taxon>
        <taxon>Rousettus</taxon>
    </lineage>
</organism>
<sequence length="124" mass="14361">MAVIGQEASSERIRLPFLVFVASPEEVKYCEKFRNSGEIIRNDENHVRKTIYYSYHNEPGLRNQTLRESNPNSCVDHFFDFGEITSHLSSLTSSSSQFAKRLPPWTLGEQMKKEDRKEAKTDEC</sequence>